<organism evidence="3 4">
    <name type="scientific">Clostridium isatidis</name>
    <dbReference type="NCBI Taxonomy" id="182773"/>
    <lineage>
        <taxon>Bacteria</taxon>
        <taxon>Bacillati</taxon>
        <taxon>Bacillota</taxon>
        <taxon>Clostridia</taxon>
        <taxon>Eubacteriales</taxon>
        <taxon>Clostridiaceae</taxon>
        <taxon>Clostridium</taxon>
    </lineage>
</organism>
<keyword evidence="1" id="KW-0175">Coiled coil</keyword>
<dbReference type="KEGG" id="cia:BEN51_01645"/>
<evidence type="ECO:0000256" key="2">
    <source>
        <dbReference type="SAM" id="MobiDB-lite"/>
    </source>
</evidence>
<dbReference type="Proteomes" id="UP000264883">
    <property type="component" value="Chromosome"/>
</dbReference>
<name>A0A343J9N0_9CLOT</name>
<evidence type="ECO:0000313" key="3">
    <source>
        <dbReference type="EMBL" id="ASW42238.1"/>
    </source>
</evidence>
<reference evidence="3 4" key="1">
    <citation type="submission" date="2016-08" db="EMBL/GenBank/DDBJ databases">
        <title>Complete Genome Sequence Of The Indigo Reducing Clostridium isatidis DSM15098.</title>
        <authorList>
            <person name="Little G.T."/>
            <person name="Minton N.P."/>
        </authorList>
    </citation>
    <scope>NUCLEOTIDE SEQUENCE [LARGE SCALE GENOMIC DNA]</scope>
    <source>
        <strain evidence="3 4">DSM 15098</strain>
    </source>
</reference>
<accession>A0A343J9N0</accession>
<sequence length="161" mass="18557">MKRINKLMNSLNLGMIGKRIASILVILLVIGISVSCGSKQNENSSETNQNGVKNEVSSNDKDENEKLEELVSIKKQILALDKEFDTQYTEGNIDKDLEYYKNKLKELEEKNEKEDENAKLEELISIKKQIKALDKDFDTEYTEGSVDKDLEYYKNKLEEIQ</sequence>
<dbReference type="EMBL" id="CP016786">
    <property type="protein sequence ID" value="ASW42238.1"/>
    <property type="molecule type" value="Genomic_DNA"/>
</dbReference>
<feature type="coiled-coil region" evidence="1">
    <location>
        <begin position="90"/>
        <end position="130"/>
    </location>
</feature>
<evidence type="ECO:0000256" key="1">
    <source>
        <dbReference type="SAM" id="Coils"/>
    </source>
</evidence>
<gene>
    <name evidence="3" type="ORF">BEN51_01645</name>
</gene>
<protein>
    <submittedName>
        <fullName evidence="3">Uncharacterized protein</fullName>
    </submittedName>
</protein>
<dbReference type="RefSeq" id="WP_119864368.1">
    <property type="nucleotide sequence ID" value="NZ_CP016786.1"/>
</dbReference>
<feature type="region of interest" description="Disordered" evidence="2">
    <location>
        <begin position="39"/>
        <end position="65"/>
    </location>
</feature>
<feature type="compositionally biased region" description="Polar residues" evidence="2">
    <location>
        <begin position="39"/>
        <end position="57"/>
    </location>
</feature>
<keyword evidence="4" id="KW-1185">Reference proteome</keyword>
<proteinExistence type="predicted"/>
<dbReference type="AlphaFoldDB" id="A0A343J9N0"/>
<evidence type="ECO:0000313" key="4">
    <source>
        <dbReference type="Proteomes" id="UP000264883"/>
    </source>
</evidence>